<feature type="domain" description="HTH cro/C1-type" evidence="1">
    <location>
        <begin position="5"/>
        <end position="59"/>
    </location>
</feature>
<dbReference type="AlphaFoldDB" id="A0A6N2QZV4"/>
<dbReference type="SMART" id="SM00530">
    <property type="entry name" value="HTH_XRE"/>
    <property type="match status" value="1"/>
</dbReference>
<dbReference type="InterPro" id="IPR010982">
    <property type="entry name" value="Lambda_DNA-bd_dom_sf"/>
</dbReference>
<sequence>MESRIKELLKEKGITISDLADKIGTTQTSLSRALGENGNPTYETLNKISKALNVDMSELFKSKGIIITCPNCGKNINIKVE</sequence>
<dbReference type="PROSITE" id="PS50943">
    <property type="entry name" value="HTH_CROC1"/>
    <property type="match status" value="1"/>
</dbReference>
<evidence type="ECO:0000259" key="1">
    <source>
        <dbReference type="PROSITE" id="PS50943"/>
    </source>
</evidence>
<organism evidence="2">
    <name type="scientific">Bacteroides faecis</name>
    <dbReference type="NCBI Taxonomy" id="674529"/>
    <lineage>
        <taxon>Bacteria</taxon>
        <taxon>Pseudomonadati</taxon>
        <taxon>Bacteroidota</taxon>
        <taxon>Bacteroidia</taxon>
        <taxon>Bacteroidales</taxon>
        <taxon>Bacteroidaceae</taxon>
        <taxon>Bacteroides</taxon>
    </lineage>
</organism>
<dbReference type="GO" id="GO:0003677">
    <property type="term" value="F:DNA binding"/>
    <property type="evidence" value="ECO:0007669"/>
    <property type="project" value="InterPro"/>
</dbReference>
<name>A0A6N2QZV4_9BACE</name>
<dbReference type="SUPFAM" id="SSF47413">
    <property type="entry name" value="lambda repressor-like DNA-binding domains"/>
    <property type="match status" value="1"/>
</dbReference>
<accession>A0A6N2QZV4</accession>
<dbReference type="Pfam" id="PF01381">
    <property type="entry name" value="HTH_3"/>
    <property type="match status" value="1"/>
</dbReference>
<dbReference type="EMBL" id="CACRSZ010000001">
    <property type="protein sequence ID" value="VYS74122.1"/>
    <property type="molecule type" value="Genomic_DNA"/>
</dbReference>
<dbReference type="Gene3D" id="1.10.260.40">
    <property type="entry name" value="lambda repressor-like DNA-binding domains"/>
    <property type="match status" value="1"/>
</dbReference>
<gene>
    <name evidence="2" type="ORF">BFLFYP10_00128</name>
</gene>
<reference evidence="2" key="1">
    <citation type="submission" date="2019-11" db="EMBL/GenBank/DDBJ databases">
        <authorList>
            <person name="Feng L."/>
        </authorList>
    </citation>
    <scope>NUCLEOTIDE SEQUENCE</scope>
    <source>
        <strain evidence="2">BfaecisLFYP10</strain>
    </source>
</reference>
<dbReference type="InterPro" id="IPR001387">
    <property type="entry name" value="Cro/C1-type_HTH"/>
</dbReference>
<protein>
    <submittedName>
        <fullName evidence="2">Helix-turn-helix domain protein</fullName>
    </submittedName>
</protein>
<proteinExistence type="predicted"/>
<evidence type="ECO:0000313" key="2">
    <source>
        <dbReference type="EMBL" id="VYS74122.1"/>
    </source>
</evidence>
<dbReference type="CDD" id="cd00093">
    <property type="entry name" value="HTH_XRE"/>
    <property type="match status" value="1"/>
</dbReference>
<dbReference type="RefSeq" id="WP_149882904.1">
    <property type="nucleotide sequence ID" value="NZ_CACRSZ010000001.1"/>
</dbReference>